<evidence type="ECO:0000313" key="12">
    <source>
        <dbReference type="Proteomes" id="UP000530412"/>
    </source>
</evidence>
<protein>
    <submittedName>
        <fullName evidence="10">B12-binding domain-containing radical SAM protein</fullName>
    </submittedName>
    <submittedName>
        <fullName evidence="8">NucJ</fullName>
    </submittedName>
    <submittedName>
        <fullName evidence="9">Radical SAM superfamily enzyme YgiQ (UPF0313 family)</fullName>
    </submittedName>
</protein>
<dbReference type="PROSITE" id="PS51918">
    <property type="entry name" value="RADICAL_SAM"/>
    <property type="match status" value="1"/>
</dbReference>
<proteinExistence type="predicted"/>
<dbReference type="SMART" id="SM00729">
    <property type="entry name" value="Elp3"/>
    <property type="match status" value="1"/>
</dbReference>
<dbReference type="InterPro" id="IPR006158">
    <property type="entry name" value="Cobalamin-bd"/>
</dbReference>
<feature type="domain" description="B12-binding" evidence="6">
    <location>
        <begin position="42"/>
        <end position="183"/>
    </location>
</feature>
<comment type="cofactor">
    <cofactor evidence="1">
        <name>[4Fe-4S] cluster</name>
        <dbReference type="ChEBI" id="CHEBI:49883"/>
    </cofactor>
</comment>
<dbReference type="RefSeq" id="WP_142191286.1">
    <property type="nucleotide sequence ID" value="NZ_BMSU01000006.1"/>
</dbReference>
<dbReference type="InterPro" id="IPR051198">
    <property type="entry name" value="BchE-like"/>
</dbReference>
<dbReference type="InterPro" id="IPR058240">
    <property type="entry name" value="rSAM_sf"/>
</dbReference>
<name>A0A142C6U3_9ACTN</name>
<evidence type="ECO:0000256" key="5">
    <source>
        <dbReference type="ARBA" id="ARBA00023014"/>
    </source>
</evidence>
<dbReference type="Proteomes" id="UP000316215">
    <property type="component" value="Chromosome"/>
</dbReference>
<reference evidence="9 12" key="4">
    <citation type="submission" date="2020-08" db="EMBL/GenBank/DDBJ databases">
        <title>Genomic Encyclopedia of Type Strains, Phase III (KMG-III): the genomes of soil and plant-associated and newly described type strains.</title>
        <authorList>
            <person name="Whitman W."/>
        </authorList>
    </citation>
    <scope>NUCLEOTIDE SEQUENCE [LARGE SCALE GENOMIC DNA]</scope>
    <source>
        <strain evidence="9 12">CECT 3271</strain>
    </source>
</reference>
<dbReference type="InterPro" id="IPR034466">
    <property type="entry name" value="Methyltransferase_Class_B"/>
</dbReference>
<dbReference type="SMR" id="A0A142C6U3"/>
<accession>A0A514JJ87</accession>
<accession>A0A7W3M787</accession>
<dbReference type="Gene3D" id="3.40.50.280">
    <property type="entry name" value="Cobalamin-binding domain"/>
    <property type="match status" value="1"/>
</dbReference>
<evidence type="ECO:0000259" key="7">
    <source>
        <dbReference type="PROSITE" id="PS51918"/>
    </source>
</evidence>
<dbReference type="InterPro" id="IPR036724">
    <property type="entry name" value="Cobalamin-bd_sf"/>
</dbReference>
<dbReference type="GO" id="GO:0005829">
    <property type="term" value="C:cytosol"/>
    <property type="evidence" value="ECO:0007669"/>
    <property type="project" value="TreeGrafter"/>
</dbReference>
<dbReference type="GO" id="GO:0051539">
    <property type="term" value="F:4 iron, 4 sulfur cluster binding"/>
    <property type="evidence" value="ECO:0007669"/>
    <property type="project" value="UniProtKB-KW"/>
</dbReference>
<dbReference type="CDD" id="cd02068">
    <property type="entry name" value="radical_SAM_B12_BD"/>
    <property type="match status" value="1"/>
</dbReference>
<dbReference type="PANTHER" id="PTHR43409">
    <property type="entry name" value="ANAEROBIC MAGNESIUM-PROTOPORPHYRIN IX MONOMETHYL ESTER CYCLASE-RELATED"/>
    <property type="match status" value="1"/>
</dbReference>
<keyword evidence="11" id="KW-1185">Reference proteome</keyword>
<keyword evidence="2" id="KW-0949">S-adenosyl-L-methionine</keyword>
<evidence type="ECO:0000256" key="1">
    <source>
        <dbReference type="ARBA" id="ARBA00001966"/>
    </source>
</evidence>
<sequence>MAPKSLALELYANADELVDRQFMNQMREQDITPVPTDPSLPRFTLVVGPSPFTMPRGWEFFLTSPYEGASYISTVLHNAGYPVRIVDVRYDLDPLKSAYDQIVGQTDVLGLCTFEDNFPFCRELMEKVREAEPDVPIIVGGSLCTSVPHIFMEHTAADIVVISEGELTILELMESYASGNWSRDLPNIRGICYRTPEGEAKRTRPRGQMMDLDALPRMRLDLWPQYHSPMGLQPQIISSYSRGCKMDCSFCYRTTPQVRAKSPEKMDRDMAWLKSQYGIEFSFFVDLTFSSHRKQTLEICDVIKDHDIRWTCLTRCADMDEPRVNAMRDSGCDIILYGVESLGTEVLREARKGSSENLTVRAMRTTFDAGVRFGSLLIVGLPNESEESLNHMVEFAETYNHVTRVKYLSAMPGTTIYKQALASGTIRSEIDHLNWLSVEQALHEDEFLNVSGLPEKVCRDAYKRIYDAYQPGPVMDFRHFPEHMQYFHPQPADGLERSTSYAGTGWRREFSSAAGPLAPGSERFTLDKCSEPEVARAGSSLMECGAKKMTSPSLAGVNEA</sequence>
<dbReference type="SUPFAM" id="SSF52242">
    <property type="entry name" value="Cobalamin (vitamin B12)-binding domain"/>
    <property type="match status" value="1"/>
</dbReference>
<dbReference type="SFLD" id="SFLDG01082">
    <property type="entry name" value="B12-binding_domain_containing"/>
    <property type="match status" value="1"/>
</dbReference>
<dbReference type="Pfam" id="PF02310">
    <property type="entry name" value="B12-binding"/>
    <property type="match status" value="1"/>
</dbReference>
<dbReference type="InterPro" id="IPR013785">
    <property type="entry name" value="Aldolase_TIM"/>
</dbReference>
<reference evidence="8" key="2">
    <citation type="submission" date="2016-03" db="EMBL/GenBank/DDBJ databases">
        <authorList>
            <person name="Ploux O."/>
        </authorList>
    </citation>
    <scope>NUCLEOTIDE SEQUENCE</scope>
    <source>
        <strain evidence="8">ATCC 13382</strain>
    </source>
</reference>
<dbReference type="SUPFAM" id="SSF102114">
    <property type="entry name" value="Radical SAM enzymes"/>
    <property type="match status" value="1"/>
</dbReference>
<dbReference type="AlphaFoldDB" id="A0A142C6U3"/>
<dbReference type="EMBL" id="CP022310">
    <property type="protein sequence ID" value="QDI67380.1"/>
    <property type="molecule type" value="Genomic_DNA"/>
</dbReference>
<reference evidence="10 11" key="3">
    <citation type="submission" date="2017-07" db="EMBL/GenBank/DDBJ databases">
        <title>The Complete Genome of Streptomyces asterosporus-ZSY.</title>
        <authorList>
            <person name="Zhang S."/>
        </authorList>
    </citation>
    <scope>NUCLEOTIDE SEQUENCE [LARGE SCALE GENOMIC DNA]</scope>
    <source>
        <strain evidence="10 11">DSM 41452</strain>
    </source>
</reference>
<feature type="domain" description="Radical SAM core" evidence="7">
    <location>
        <begin position="230"/>
        <end position="448"/>
    </location>
</feature>
<dbReference type="EMBL" id="KU881767">
    <property type="protein sequence ID" value="AMP46595.1"/>
    <property type="molecule type" value="Genomic_DNA"/>
</dbReference>
<keyword evidence="4" id="KW-0408">Iron</keyword>
<gene>
    <name evidence="8" type="primary">nucJ</name>
    <name evidence="10" type="ORF">CD934_00830</name>
    <name evidence="9" type="ORF">FHS33_002849</name>
</gene>
<evidence type="ECO:0000313" key="8">
    <source>
        <dbReference type="EMBL" id="AMP46595.1"/>
    </source>
</evidence>
<organism evidence="8">
    <name type="scientific">Streptomyces calvus</name>
    <dbReference type="NCBI Taxonomy" id="67282"/>
    <lineage>
        <taxon>Bacteria</taxon>
        <taxon>Bacillati</taxon>
        <taxon>Actinomycetota</taxon>
        <taxon>Actinomycetes</taxon>
        <taxon>Kitasatosporales</taxon>
        <taxon>Streptomycetaceae</taxon>
        <taxon>Streptomyces</taxon>
    </lineage>
</organism>
<evidence type="ECO:0000259" key="6">
    <source>
        <dbReference type="PROSITE" id="PS51332"/>
    </source>
</evidence>
<dbReference type="EMBL" id="JACJIE010000005">
    <property type="protein sequence ID" value="MBA8944411.1"/>
    <property type="molecule type" value="Genomic_DNA"/>
</dbReference>
<dbReference type="GO" id="GO:0003824">
    <property type="term" value="F:catalytic activity"/>
    <property type="evidence" value="ECO:0007669"/>
    <property type="project" value="InterPro"/>
</dbReference>
<reference evidence="8" key="1">
    <citation type="journal article" date="2015" name="ChemBioChem">
        <title>Biosynthesis of the Fluorinated Natural Product Nucleocidin in Streptomyces calvus Is Dependent on the bldA-Specified Leu-tRNA(UUA) Molecule.</title>
        <authorList>
            <person name="Zhu X.M."/>
            <person name="Hackl S."/>
            <person name="Thaker M.N."/>
            <person name="Kalan L."/>
            <person name="Weber C."/>
            <person name="Urgast D.S."/>
            <person name="Krupp E.M."/>
            <person name="Brewer A."/>
            <person name="Vanner S."/>
            <person name="Szawiola A."/>
            <person name="Yim G."/>
            <person name="Feldmann J."/>
            <person name="Bechthold A."/>
            <person name="Wright G.D."/>
            <person name="Zechel D.L."/>
        </authorList>
    </citation>
    <scope>NUCLEOTIDE SEQUENCE</scope>
    <source>
        <strain evidence="8">ATCC 13382</strain>
    </source>
</reference>
<keyword evidence="3" id="KW-0479">Metal-binding</keyword>
<dbReference type="KEGG" id="sast:CD934_00830"/>
<evidence type="ECO:0000313" key="9">
    <source>
        <dbReference type="EMBL" id="MBA8944411.1"/>
    </source>
</evidence>
<evidence type="ECO:0000313" key="11">
    <source>
        <dbReference type="Proteomes" id="UP000316215"/>
    </source>
</evidence>
<evidence type="ECO:0000313" key="10">
    <source>
        <dbReference type="EMBL" id="QDI67380.1"/>
    </source>
</evidence>
<evidence type="ECO:0000256" key="3">
    <source>
        <dbReference type="ARBA" id="ARBA00022723"/>
    </source>
</evidence>
<dbReference type="CDD" id="cd01335">
    <property type="entry name" value="Radical_SAM"/>
    <property type="match status" value="1"/>
</dbReference>
<dbReference type="Proteomes" id="UP000530412">
    <property type="component" value="Unassembled WGS sequence"/>
</dbReference>
<evidence type="ECO:0000256" key="4">
    <source>
        <dbReference type="ARBA" id="ARBA00023004"/>
    </source>
</evidence>
<dbReference type="GO" id="GO:0031419">
    <property type="term" value="F:cobalamin binding"/>
    <property type="evidence" value="ECO:0007669"/>
    <property type="project" value="InterPro"/>
</dbReference>
<dbReference type="Gene3D" id="3.20.20.70">
    <property type="entry name" value="Aldolase class I"/>
    <property type="match status" value="1"/>
</dbReference>
<dbReference type="InterPro" id="IPR007197">
    <property type="entry name" value="rSAM"/>
</dbReference>
<dbReference type="OrthoDB" id="5298546at2"/>
<dbReference type="GO" id="GO:0046872">
    <property type="term" value="F:metal ion binding"/>
    <property type="evidence" value="ECO:0007669"/>
    <property type="project" value="UniProtKB-KW"/>
</dbReference>
<keyword evidence="5" id="KW-0411">Iron-sulfur</keyword>
<dbReference type="PROSITE" id="PS51332">
    <property type="entry name" value="B12_BINDING"/>
    <property type="match status" value="1"/>
</dbReference>
<accession>A0A142C6U3</accession>
<dbReference type="InterPro" id="IPR006638">
    <property type="entry name" value="Elp3/MiaA/NifB-like_rSAM"/>
</dbReference>
<dbReference type="SFLD" id="SFLDS00029">
    <property type="entry name" value="Radical_SAM"/>
    <property type="match status" value="1"/>
</dbReference>
<dbReference type="Pfam" id="PF04055">
    <property type="entry name" value="Radical_SAM"/>
    <property type="match status" value="1"/>
</dbReference>
<evidence type="ECO:0000256" key="2">
    <source>
        <dbReference type="ARBA" id="ARBA00022691"/>
    </source>
</evidence>
<dbReference type="PANTHER" id="PTHR43409:SF16">
    <property type="entry name" value="SLR0320 PROTEIN"/>
    <property type="match status" value="1"/>
</dbReference>
<dbReference type="SFLD" id="SFLDG01123">
    <property type="entry name" value="methyltransferase_(Class_B)"/>
    <property type="match status" value="1"/>
</dbReference>